<organism evidence="8 9">
    <name type="scientific">Allopontixanthobacter sediminis</name>
    <dbReference type="NCBI Taxonomy" id="1689985"/>
    <lineage>
        <taxon>Bacteria</taxon>
        <taxon>Pseudomonadati</taxon>
        <taxon>Pseudomonadota</taxon>
        <taxon>Alphaproteobacteria</taxon>
        <taxon>Sphingomonadales</taxon>
        <taxon>Erythrobacteraceae</taxon>
        <taxon>Allopontixanthobacter</taxon>
    </lineage>
</organism>
<evidence type="ECO:0000256" key="5">
    <source>
        <dbReference type="ARBA" id="ARBA00022989"/>
    </source>
</evidence>
<evidence type="ECO:0000256" key="7">
    <source>
        <dbReference type="SAM" id="Phobius"/>
    </source>
</evidence>
<keyword evidence="6 7" id="KW-0472">Membrane</keyword>
<dbReference type="PANTHER" id="PTHR33452:SF1">
    <property type="entry name" value="INNER MEMBRANE PROTEIN YPHA-RELATED"/>
    <property type="match status" value="1"/>
</dbReference>
<dbReference type="Proteomes" id="UP000431922">
    <property type="component" value="Unassembled WGS sequence"/>
</dbReference>
<dbReference type="InterPro" id="IPR051907">
    <property type="entry name" value="DoxX-like_oxidoreductase"/>
</dbReference>
<keyword evidence="3" id="KW-1003">Cell membrane</keyword>
<protein>
    <submittedName>
        <fullName evidence="8">DoxX family membrane protein</fullName>
    </submittedName>
</protein>
<accession>A0A845AYL0</accession>
<evidence type="ECO:0000256" key="6">
    <source>
        <dbReference type="ARBA" id="ARBA00023136"/>
    </source>
</evidence>
<name>A0A845AYL0_9SPHN</name>
<evidence type="ECO:0000256" key="3">
    <source>
        <dbReference type="ARBA" id="ARBA00022475"/>
    </source>
</evidence>
<evidence type="ECO:0000256" key="2">
    <source>
        <dbReference type="ARBA" id="ARBA00006679"/>
    </source>
</evidence>
<evidence type="ECO:0000313" key="9">
    <source>
        <dbReference type="Proteomes" id="UP000431922"/>
    </source>
</evidence>
<dbReference type="PANTHER" id="PTHR33452">
    <property type="entry name" value="OXIDOREDUCTASE CATD-RELATED"/>
    <property type="match status" value="1"/>
</dbReference>
<evidence type="ECO:0000256" key="1">
    <source>
        <dbReference type="ARBA" id="ARBA00004651"/>
    </source>
</evidence>
<keyword evidence="9" id="KW-1185">Reference proteome</keyword>
<comment type="similarity">
    <text evidence="2">Belongs to the DoxX family.</text>
</comment>
<proteinExistence type="inferred from homology"/>
<gene>
    <name evidence="8" type="ORF">GRI65_02655</name>
</gene>
<keyword evidence="5 7" id="KW-1133">Transmembrane helix</keyword>
<dbReference type="Pfam" id="PF07681">
    <property type="entry name" value="DoxX"/>
    <property type="match status" value="1"/>
</dbReference>
<evidence type="ECO:0000256" key="4">
    <source>
        <dbReference type="ARBA" id="ARBA00022692"/>
    </source>
</evidence>
<keyword evidence="4 7" id="KW-0812">Transmembrane</keyword>
<comment type="caution">
    <text evidence="8">The sequence shown here is derived from an EMBL/GenBank/DDBJ whole genome shotgun (WGS) entry which is preliminary data.</text>
</comment>
<dbReference type="InterPro" id="IPR032808">
    <property type="entry name" value="DoxX"/>
</dbReference>
<feature type="transmembrane region" description="Helical" evidence="7">
    <location>
        <begin position="121"/>
        <end position="139"/>
    </location>
</feature>
<reference evidence="8 9" key="1">
    <citation type="submission" date="2019-12" db="EMBL/GenBank/DDBJ databases">
        <title>Genomic-based taxomic classification of the family Erythrobacteraceae.</title>
        <authorList>
            <person name="Xu L."/>
        </authorList>
    </citation>
    <scope>NUCLEOTIDE SEQUENCE [LARGE SCALE GENOMIC DNA]</scope>
    <source>
        <strain evidence="8 9">KCTC 42453</strain>
    </source>
</reference>
<evidence type="ECO:0000313" key="8">
    <source>
        <dbReference type="EMBL" id="MXP43355.1"/>
    </source>
</evidence>
<dbReference type="AlphaFoldDB" id="A0A845AYL0"/>
<sequence>MIALYDRVTVWLSAKVPEAVMLLFVRIALAGIFWRSGRTKVEEGSWFSISDITYYLFGEEYANVPLPSDFAAVMATVSEHVFPALLVLGFFTRLSAGALLGMTMVIQIFVYPDAWWPVHSLWVALALVLIVRGGGMFSLDAPLLEKVRR</sequence>
<comment type="subcellular location">
    <subcellularLocation>
        <location evidence="1">Cell membrane</location>
        <topology evidence="1">Multi-pass membrane protein</topology>
    </subcellularLocation>
</comment>
<dbReference type="RefSeq" id="WP_160754968.1">
    <property type="nucleotide sequence ID" value="NZ_WTYL01000001.1"/>
</dbReference>
<dbReference type="GO" id="GO:0005886">
    <property type="term" value="C:plasma membrane"/>
    <property type="evidence" value="ECO:0007669"/>
    <property type="project" value="UniProtKB-SubCell"/>
</dbReference>
<dbReference type="EMBL" id="WTYL01000001">
    <property type="protein sequence ID" value="MXP43355.1"/>
    <property type="molecule type" value="Genomic_DNA"/>
</dbReference>
<feature type="transmembrane region" description="Helical" evidence="7">
    <location>
        <begin position="84"/>
        <end position="109"/>
    </location>
</feature>
<dbReference type="OrthoDB" id="121744at2"/>